<dbReference type="PROSITE" id="PS50262">
    <property type="entry name" value="G_PROTEIN_RECEP_F1_2"/>
    <property type="match status" value="1"/>
</dbReference>
<keyword evidence="10" id="KW-1185">Reference proteome</keyword>
<dbReference type="GO" id="GO:0005886">
    <property type="term" value="C:plasma membrane"/>
    <property type="evidence" value="ECO:0000318"/>
    <property type="project" value="GO_Central"/>
</dbReference>
<dbReference type="Pfam" id="PF00001">
    <property type="entry name" value="7tm_1"/>
    <property type="match status" value="1"/>
</dbReference>
<feature type="transmembrane region" description="Helical" evidence="7">
    <location>
        <begin position="156"/>
        <end position="179"/>
    </location>
</feature>
<organism evidence="9 10">
    <name type="scientific">Ciona intestinalis</name>
    <name type="common">Transparent sea squirt</name>
    <name type="synonym">Ascidia intestinalis</name>
    <dbReference type="NCBI Taxonomy" id="7719"/>
    <lineage>
        <taxon>Eukaryota</taxon>
        <taxon>Metazoa</taxon>
        <taxon>Chordata</taxon>
        <taxon>Tunicata</taxon>
        <taxon>Ascidiacea</taxon>
        <taxon>Phlebobranchia</taxon>
        <taxon>Cionidae</taxon>
        <taxon>Ciona</taxon>
    </lineage>
</organism>
<dbReference type="InParanoid" id="F6ZC63"/>
<accession>F6ZC63</accession>
<reference evidence="9" key="2">
    <citation type="journal article" date="2008" name="Genome Biol.">
        <title>Improved genome assembly and evidence-based global gene model set for the chordate Ciona intestinalis: new insight into intron and operon populations.</title>
        <authorList>
            <person name="Satou Y."/>
            <person name="Mineta K."/>
            <person name="Ogasawara M."/>
            <person name="Sasakura Y."/>
            <person name="Shoguchi E."/>
            <person name="Ueno K."/>
            <person name="Yamada L."/>
            <person name="Matsumoto J."/>
            <person name="Wasserscheid J."/>
            <person name="Dewar K."/>
            <person name="Wiley G.B."/>
            <person name="Macmil S.L."/>
            <person name="Roe B.A."/>
            <person name="Zeller R.W."/>
            <person name="Hastings K.E."/>
            <person name="Lemaire P."/>
            <person name="Lindquist E."/>
            <person name="Endo T."/>
            <person name="Hotta K."/>
            <person name="Inaba K."/>
        </authorList>
    </citation>
    <scope>NUCLEOTIDE SEQUENCE [LARGE SCALE GENOMIC DNA]</scope>
    <source>
        <strain evidence="9">wild type</strain>
    </source>
</reference>
<protein>
    <recommendedName>
        <fullName evidence="8">G-protein coupled receptors family 1 profile domain-containing protein</fullName>
    </recommendedName>
</protein>
<feature type="transmembrane region" description="Helical" evidence="7">
    <location>
        <begin position="109"/>
        <end position="135"/>
    </location>
</feature>
<dbReference type="OMA" id="NLRIMIR"/>
<feature type="domain" description="G-protein coupled receptors family 1 profile" evidence="8">
    <location>
        <begin position="56"/>
        <end position="316"/>
    </location>
</feature>
<evidence type="ECO:0000256" key="1">
    <source>
        <dbReference type="ARBA" id="ARBA00004651"/>
    </source>
</evidence>
<dbReference type="InterPro" id="IPR017452">
    <property type="entry name" value="GPCR_Rhodpsn_7TM"/>
</dbReference>
<keyword evidence="2" id="KW-1003">Cell membrane</keyword>
<dbReference type="HOGENOM" id="CLU_720688_0_0_1"/>
<comment type="similarity">
    <text evidence="6">Belongs to the G-protein coupled receptor 1 family.</text>
</comment>
<dbReference type="SUPFAM" id="SSF81321">
    <property type="entry name" value="Family A G protein-coupled receptor-like"/>
    <property type="match status" value="1"/>
</dbReference>
<dbReference type="PANTHER" id="PTHR22750">
    <property type="entry name" value="G-PROTEIN COUPLED RECEPTOR"/>
    <property type="match status" value="1"/>
</dbReference>
<keyword evidence="4 7" id="KW-1133">Transmembrane helix</keyword>
<dbReference type="InterPro" id="IPR000276">
    <property type="entry name" value="GPCR_Rhodpsn"/>
</dbReference>
<comment type="subcellular location">
    <subcellularLocation>
        <location evidence="1">Cell membrane</location>
        <topology evidence="1">Multi-pass membrane protein</topology>
    </subcellularLocation>
</comment>
<evidence type="ECO:0000256" key="2">
    <source>
        <dbReference type="ARBA" id="ARBA00022475"/>
    </source>
</evidence>
<dbReference type="PRINTS" id="PR00237">
    <property type="entry name" value="GPCRRHODOPSN"/>
</dbReference>
<keyword evidence="6" id="KW-0297">G-protein coupled receptor</keyword>
<dbReference type="Proteomes" id="UP000008144">
    <property type="component" value="Chromosome 6"/>
</dbReference>
<keyword evidence="3 6" id="KW-0812">Transmembrane</keyword>
<keyword evidence="6" id="KW-0675">Receptor</keyword>
<proteinExistence type="inferred from homology"/>
<evidence type="ECO:0000256" key="6">
    <source>
        <dbReference type="RuleBase" id="RU000688"/>
    </source>
</evidence>
<evidence type="ECO:0000259" key="8">
    <source>
        <dbReference type="PROSITE" id="PS50262"/>
    </source>
</evidence>
<evidence type="ECO:0000256" key="5">
    <source>
        <dbReference type="ARBA" id="ARBA00023136"/>
    </source>
</evidence>
<reference evidence="9" key="3">
    <citation type="submission" date="2025-08" db="UniProtKB">
        <authorList>
            <consortium name="Ensembl"/>
        </authorList>
    </citation>
    <scope>IDENTIFICATION</scope>
</reference>
<reference evidence="9" key="4">
    <citation type="submission" date="2025-09" db="UniProtKB">
        <authorList>
            <consortium name="Ensembl"/>
        </authorList>
    </citation>
    <scope>IDENTIFICATION</scope>
</reference>
<evidence type="ECO:0000256" key="7">
    <source>
        <dbReference type="SAM" id="Phobius"/>
    </source>
</evidence>
<evidence type="ECO:0000256" key="3">
    <source>
        <dbReference type="ARBA" id="ARBA00022692"/>
    </source>
</evidence>
<dbReference type="GeneTree" id="ENSGT00940000164988"/>
<feature type="transmembrane region" description="Helical" evidence="7">
    <location>
        <begin position="44"/>
        <end position="65"/>
    </location>
</feature>
<dbReference type="GO" id="GO:0007186">
    <property type="term" value="P:G protein-coupled receptor signaling pathway"/>
    <property type="evidence" value="ECO:0000318"/>
    <property type="project" value="GO_Central"/>
</dbReference>
<dbReference type="Ensembl" id="ENSCINT00000026705.2">
    <property type="protein sequence ID" value="ENSCINP00000026459.2"/>
    <property type="gene ID" value="ENSCING00000014705.2"/>
</dbReference>
<feature type="transmembrane region" description="Helical" evidence="7">
    <location>
        <begin position="300"/>
        <end position="318"/>
    </location>
</feature>
<feature type="transmembrane region" description="Helical" evidence="7">
    <location>
        <begin position="265"/>
        <end position="288"/>
    </location>
</feature>
<sequence length="397" mass="45051">DLRSFVNKIVVYILHVFFIFKDLKHSNLTGSTNVCVNTESWGKAITAIAGTLIVLGNFLVVVVLMRLPARRFRPLHWFIVQLAVADFFVGLIVLWIGTFSSLFLDTVSLMSGIATYGVLAAATSTSTLGVLFIAVDRHFYILRHRRYKQIMTRLRVGTAIVVACVVPATFFVVVPAFGWNCIQSCDCRLYNIDQNRRYCFGSHCSQMMTPFRGETVLGGGICLLLLLVVSVSVYVKIFVQVRFLTKTTGRQRNRRNSEMQMIKTMLIVLSGFVFTTGPLAILCVVSYFHNVRELHNTMRILVVISTINSILNPIFYFWRIPDLNSNLRIMIRDSLIFCCPSCFADDNGVLRGRKKLSSVKLKTSSNPRRQNVRQSESSLSLQFKMPDREITRSRDNN</sequence>
<evidence type="ECO:0000313" key="10">
    <source>
        <dbReference type="Proteomes" id="UP000008144"/>
    </source>
</evidence>
<feature type="transmembrane region" description="Helical" evidence="7">
    <location>
        <begin position="216"/>
        <end position="244"/>
    </location>
</feature>
<keyword evidence="5 7" id="KW-0472">Membrane</keyword>
<dbReference type="AlphaFoldDB" id="F6ZC63"/>
<dbReference type="Gene3D" id="1.20.1070.10">
    <property type="entry name" value="Rhodopsin 7-helix transmembrane proteins"/>
    <property type="match status" value="1"/>
</dbReference>
<dbReference type="PROSITE" id="PS00237">
    <property type="entry name" value="G_PROTEIN_RECEP_F1_1"/>
    <property type="match status" value="1"/>
</dbReference>
<name>F6ZC63_CIOIN</name>
<feature type="transmembrane region" description="Helical" evidence="7">
    <location>
        <begin position="77"/>
        <end position="97"/>
    </location>
</feature>
<dbReference type="EMBL" id="EAAA01002281">
    <property type="status" value="NOT_ANNOTATED_CDS"/>
    <property type="molecule type" value="Genomic_DNA"/>
</dbReference>
<dbReference type="GO" id="GO:0001609">
    <property type="term" value="F:G protein-coupled adenosine receptor activity"/>
    <property type="evidence" value="ECO:0000318"/>
    <property type="project" value="GO_Central"/>
</dbReference>
<evidence type="ECO:0000256" key="4">
    <source>
        <dbReference type="ARBA" id="ARBA00022989"/>
    </source>
</evidence>
<keyword evidence="6" id="KW-0807">Transducer</keyword>
<reference evidence="10" key="1">
    <citation type="journal article" date="2002" name="Science">
        <title>The draft genome of Ciona intestinalis: insights into chordate and vertebrate origins.</title>
        <authorList>
            <person name="Dehal P."/>
            <person name="Satou Y."/>
            <person name="Campbell R.K."/>
            <person name="Chapman J."/>
            <person name="Degnan B."/>
            <person name="De Tomaso A."/>
            <person name="Davidson B."/>
            <person name="Di Gregorio A."/>
            <person name="Gelpke M."/>
            <person name="Goodstein D.M."/>
            <person name="Harafuji N."/>
            <person name="Hastings K.E."/>
            <person name="Ho I."/>
            <person name="Hotta K."/>
            <person name="Huang W."/>
            <person name="Kawashima T."/>
            <person name="Lemaire P."/>
            <person name="Martinez D."/>
            <person name="Meinertzhagen I.A."/>
            <person name="Necula S."/>
            <person name="Nonaka M."/>
            <person name="Putnam N."/>
            <person name="Rash S."/>
            <person name="Saiga H."/>
            <person name="Satake M."/>
            <person name="Terry A."/>
            <person name="Yamada L."/>
            <person name="Wang H.G."/>
            <person name="Awazu S."/>
            <person name="Azumi K."/>
            <person name="Boore J."/>
            <person name="Branno M."/>
            <person name="Chin-Bow S."/>
            <person name="DeSantis R."/>
            <person name="Doyle S."/>
            <person name="Francino P."/>
            <person name="Keys D.N."/>
            <person name="Haga S."/>
            <person name="Hayashi H."/>
            <person name="Hino K."/>
            <person name="Imai K.S."/>
            <person name="Inaba K."/>
            <person name="Kano S."/>
            <person name="Kobayashi K."/>
            <person name="Kobayashi M."/>
            <person name="Lee B.I."/>
            <person name="Makabe K.W."/>
            <person name="Manohar C."/>
            <person name="Matassi G."/>
            <person name="Medina M."/>
            <person name="Mochizuki Y."/>
            <person name="Mount S."/>
            <person name="Morishita T."/>
            <person name="Miura S."/>
            <person name="Nakayama A."/>
            <person name="Nishizaka S."/>
            <person name="Nomoto H."/>
            <person name="Ohta F."/>
            <person name="Oishi K."/>
            <person name="Rigoutsos I."/>
            <person name="Sano M."/>
            <person name="Sasaki A."/>
            <person name="Sasakura Y."/>
            <person name="Shoguchi E."/>
            <person name="Shin-i T."/>
            <person name="Spagnuolo A."/>
            <person name="Stainier D."/>
            <person name="Suzuki M.M."/>
            <person name="Tassy O."/>
            <person name="Takatori N."/>
            <person name="Tokuoka M."/>
            <person name="Yagi K."/>
            <person name="Yoshizaki F."/>
            <person name="Wada S."/>
            <person name="Zhang C."/>
            <person name="Hyatt P.D."/>
            <person name="Larimer F."/>
            <person name="Detter C."/>
            <person name="Doggett N."/>
            <person name="Glavina T."/>
            <person name="Hawkins T."/>
            <person name="Richardson P."/>
            <person name="Lucas S."/>
            <person name="Kohara Y."/>
            <person name="Levine M."/>
            <person name="Satoh N."/>
            <person name="Rokhsar D.S."/>
        </authorList>
    </citation>
    <scope>NUCLEOTIDE SEQUENCE [LARGE SCALE GENOMIC DNA]</scope>
</reference>
<evidence type="ECO:0000313" key="9">
    <source>
        <dbReference type="Ensembl" id="ENSCINP00000026459.2"/>
    </source>
</evidence>